<evidence type="ECO:0000313" key="2">
    <source>
        <dbReference type="Proteomes" id="UP000557566"/>
    </source>
</evidence>
<reference evidence="1 2" key="1">
    <citation type="journal article" date="2020" name="Genome Biol. Evol.">
        <title>A new high-quality draft genome assembly of the Chinese cordyceps Ophiocordyceps sinensis.</title>
        <authorList>
            <person name="Shu R."/>
            <person name="Zhang J."/>
            <person name="Meng Q."/>
            <person name="Zhang H."/>
            <person name="Zhou G."/>
            <person name="Li M."/>
            <person name="Wu P."/>
            <person name="Zhao Y."/>
            <person name="Chen C."/>
            <person name="Qin Q."/>
        </authorList>
    </citation>
    <scope>NUCLEOTIDE SEQUENCE [LARGE SCALE GENOMIC DNA]</scope>
    <source>
        <strain evidence="1 2">IOZ07</strain>
    </source>
</reference>
<sequence length="96" mass="10696">MLVMQQLPECTPSPLLGISLSGVQCISSPVPCKGLQTKHWQINPDLEKGCYPAIAELQTWAVVCCNLAADIHMMAIPEIRRLLSLKRHVCSQDRNR</sequence>
<evidence type="ECO:0000313" key="1">
    <source>
        <dbReference type="EMBL" id="KAF4505312.1"/>
    </source>
</evidence>
<gene>
    <name evidence="1" type="ORF">G6O67_007274</name>
</gene>
<keyword evidence="2" id="KW-1185">Reference proteome</keyword>
<protein>
    <submittedName>
        <fullName evidence="1">Uncharacterized protein</fullName>
    </submittedName>
</protein>
<comment type="caution">
    <text evidence="1">The sequence shown here is derived from an EMBL/GenBank/DDBJ whole genome shotgun (WGS) entry which is preliminary data.</text>
</comment>
<dbReference type="EMBL" id="JAAVMX010000008">
    <property type="protein sequence ID" value="KAF4505312.1"/>
    <property type="molecule type" value="Genomic_DNA"/>
</dbReference>
<dbReference type="AlphaFoldDB" id="A0A8H4PIQ9"/>
<accession>A0A8H4PIQ9</accession>
<organism evidence="1 2">
    <name type="scientific">Ophiocordyceps sinensis</name>
    <dbReference type="NCBI Taxonomy" id="72228"/>
    <lineage>
        <taxon>Eukaryota</taxon>
        <taxon>Fungi</taxon>
        <taxon>Dikarya</taxon>
        <taxon>Ascomycota</taxon>
        <taxon>Pezizomycotina</taxon>
        <taxon>Sordariomycetes</taxon>
        <taxon>Hypocreomycetidae</taxon>
        <taxon>Hypocreales</taxon>
        <taxon>Ophiocordycipitaceae</taxon>
        <taxon>Ophiocordyceps</taxon>
    </lineage>
</organism>
<dbReference type="Proteomes" id="UP000557566">
    <property type="component" value="Unassembled WGS sequence"/>
</dbReference>
<name>A0A8H4PIQ9_9HYPO</name>
<proteinExistence type="predicted"/>